<feature type="transmembrane region" description="Helical" evidence="1">
    <location>
        <begin position="20"/>
        <end position="42"/>
    </location>
</feature>
<accession>A0A2S9CZN9</accession>
<protein>
    <submittedName>
        <fullName evidence="2">Uncharacterized protein</fullName>
    </submittedName>
</protein>
<keyword evidence="4" id="KW-1185">Reference proteome</keyword>
<dbReference type="Proteomes" id="UP000238534">
    <property type="component" value="Unassembled WGS sequence"/>
</dbReference>
<comment type="caution">
    <text evidence="2">The sequence shown here is derived from an EMBL/GenBank/DDBJ whole genome shotgun (WGS) entry which is preliminary data.</text>
</comment>
<evidence type="ECO:0000313" key="3">
    <source>
        <dbReference type="EMBL" id="PRB91740.1"/>
    </source>
</evidence>
<keyword evidence="1" id="KW-0812">Transmembrane</keyword>
<dbReference type="Proteomes" id="UP000238325">
    <property type="component" value="Unassembled WGS sequence"/>
</dbReference>
<feature type="transmembrane region" description="Helical" evidence="1">
    <location>
        <begin position="63"/>
        <end position="87"/>
    </location>
</feature>
<evidence type="ECO:0000313" key="2">
    <source>
        <dbReference type="EMBL" id="PRB85987.1"/>
    </source>
</evidence>
<evidence type="ECO:0000256" key="1">
    <source>
        <dbReference type="SAM" id="Phobius"/>
    </source>
</evidence>
<name>A0A2S9CZN9_CHRCI</name>
<proteinExistence type="predicted"/>
<organism evidence="2 5">
    <name type="scientific">Chryseobacterium culicis</name>
    <dbReference type="NCBI Taxonomy" id="680127"/>
    <lineage>
        <taxon>Bacteria</taxon>
        <taxon>Pseudomonadati</taxon>
        <taxon>Bacteroidota</taxon>
        <taxon>Flavobacteriia</taxon>
        <taxon>Flavobacteriales</taxon>
        <taxon>Weeksellaceae</taxon>
        <taxon>Chryseobacterium group</taxon>
        <taxon>Chryseobacterium</taxon>
    </lineage>
</organism>
<dbReference type="AlphaFoldDB" id="A0A2S9CZN9"/>
<keyword evidence="1" id="KW-0472">Membrane</keyword>
<keyword evidence="1" id="KW-1133">Transmembrane helix</keyword>
<reference evidence="4 5" key="1">
    <citation type="submission" date="2017-09" db="EMBL/GenBank/DDBJ databases">
        <title>Genomic, metabolic, and phenotypic characteristics of bacterial isolates from the natural microbiome of the model nematode Caenorhabditis elegans.</title>
        <authorList>
            <person name="Zimmermann J."/>
            <person name="Obeng N."/>
            <person name="Yang W."/>
            <person name="Obeng O."/>
            <person name="Kissoyan K."/>
            <person name="Pees B."/>
            <person name="Dirksen P."/>
            <person name="Hoppner M."/>
            <person name="Franke A."/>
            <person name="Rosenstiel P."/>
            <person name="Leippe M."/>
            <person name="Dierking K."/>
            <person name="Kaleta C."/>
            <person name="Schulenburg H."/>
        </authorList>
    </citation>
    <scope>NUCLEOTIDE SEQUENCE [LARGE SCALE GENOMIC DNA]</scope>
    <source>
        <strain evidence="2 5">MYb25</strain>
        <strain evidence="3 4">MYb44</strain>
    </source>
</reference>
<gene>
    <name evidence="2" type="ORF">CQ022_06985</name>
    <name evidence="3" type="ORF">CQ033_00655</name>
</gene>
<sequence>MIFLEIPVSIIDFKSKIHLFLIPVKVFGPSDSVVAVSFTFKSRARYYLISKFKNQLFFILRKVFAPLYSVVAIPSFFRIINMTYLHFCVVKSSLY</sequence>
<dbReference type="EMBL" id="PCPH01000001">
    <property type="protein sequence ID" value="PRB91740.1"/>
    <property type="molecule type" value="Genomic_DNA"/>
</dbReference>
<evidence type="ECO:0000313" key="5">
    <source>
        <dbReference type="Proteomes" id="UP000238534"/>
    </source>
</evidence>
<dbReference type="EMBL" id="PCPP01000001">
    <property type="protein sequence ID" value="PRB85987.1"/>
    <property type="molecule type" value="Genomic_DNA"/>
</dbReference>
<evidence type="ECO:0000313" key="4">
    <source>
        <dbReference type="Proteomes" id="UP000238325"/>
    </source>
</evidence>